<evidence type="ECO:0000259" key="1">
    <source>
        <dbReference type="Pfam" id="PF01683"/>
    </source>
</evidence>
<dbReference type="Pfam" id="PF01683">
    <property type="entry name" value="EB"/>
    <property type="match status" value="1"/>
</dbReference>
<keyword evidence="3" id="KW-1185">Reference proteome</keyword>
<accession>A0AAV7IQL4</accession>
<evidence type="ECO:0000313" key="3">
    <source>
        <dbReference type="Proteomes" id="UP000826195"/>
    </source>
</evidence>
<evidence type="ECO:0000313" key="2">
    <source>
        <dbReference type="EMBL" id="KAH0557360.1"/>
    </source>
</evidence>
<dbReference type="PANTHER" id="PTHR39069">
    <property type="entry name" value="ECDYSONE-INDUCIBLE GENE E1, ISOFORM A"/>
    <property type="match status" value="1"/>
</dbReference>
<sequence length="515" mass="59240">MVIVDAYRIISPERINIMPVTEVSIRPVTLITTVMATIRWAAFPIPVKVMRRSSHHQILKSSSFIAQRVSVDWFSFIRKAFNFLGIGSRCATDENCSDLDKTQCRAGKCKCVRGYWLDKNICRPVTNVICADDSDCEERGTKCILEQCVLPEDFFDESNAHNSNLYTANKCKQVLNVYCKDDYQCTDYYKAKCFFNNCSIPNDFFVPENAHNVSLYAATYLGDVCRTDHHCRDLENAHCFEDECRCQKGFAKIHDKCYKLSDVNCTHDSTCKKYGHDYWCLLNACHQEGIYFDTADIHQWRAKYYKDVCQKDHHCRNLDSSICSNGKCIFLFGLKLHSDVPKPTVTNCTSDSDCWQIKTFCFLNTCRTSDDFFNTSTIDEFNAYAANIWSCRFDHHCRNLQNTHCLKKKCNCLPGYEYVEGICQKAINVTCTDDSECLLPRSYCFINTCLYPEDFLAPANGYNISVYATKHIDGFCQTDYHCREIEHSKCYYRRCICKNKHSSNGGICLDTTGST</sequence>
<feature type="domain" description="EB" evidence="1">
    <location>
        <begin position="85"/>
        <end position="122"/>
    </location>
</feature>
<dbReference type="EMBL" id="JAHXZJ010000747">
    <property type="protein sequence ID" value="KAH0557360.1"/>
    <property type="molecule type" value="Genomic_DNA"/>
</dbReference>
<protein>
    <recommendedName>
        <fullName evidence="1">EB domain-containing protein</fullName>
    </recommendedName>
</protein>
<name>A0AAV7IQL4_COTGL</name>
<gene>
    <name evidence="2" type="ORF">KQX54_004646</name>
</gene>
<comment type="caution">
    <text evidence="2">The sequence shown here is derived from an EMBL/GenBank/DDBJ whole genome shotgun (WGS) entry which is preliminary data.</text>
</comment>
<dbReference type="PANTHER" id="PTHR39069:SF8">
    <property type="entry name" value="FI17111P1"/>
    <property type="match status" value="1"/>
</dbReference>
<dbReference type="AlphaFoldDB" id="A0AAV7IQL4"/>
<reference evidence="2 3" key="1">
    <citation type="journal article" date="2021" name="J. Hered.">
        <title>A chromosome-level genome assembly of the parasitoid wasp, Cotesia glomerata (Hymenoptera: Braconidae).</title>
        <authorList>
            <person name="Pinto B.J."/>
            <person name="Weis J.J."/>
            <person name="Gamble T."/>
            <person name="Ode P.J."/>
            <person name="Paul R."/>
            <person name="Zaspel J.M."/>
        </authorList>
    </citation>
    <scope>NUCLEOTIDE SEQUENCE [LARGE SCALE GENOMIC DNA]</scope>
    <source>
        <strain evidence="2">CgM1</strain>
    </source>
</reference>
<dbReference type="InterPro" id="IPR006149">
    <property type="entry name" value="EB_dom"/>
</dbReference>
<organism evidence="2 3">
    <name type="scientific">Cotesia glomerata</name>
    <name type="common">Lepidopteran parasitic wasp</name>
    <name type="synonym">Apanteles glomeratus</name>
    <dbReference type="NCBI Taxonomy" id="32391"/>
    <lineage>
        <taxon>Eukaryota</taxon>
        <taxon>Metazoa</taxon>
        <taxon>Ecdysozoa</taxon>
        <taxon>Arthropoda</taxon>
        <taxon>Hexapoda</taxon>
        <taxon>Insecta</taxon>
        <taxon>Pterygota</taxon>
        <taxon>Neoptera</taxon>
        <taxon>Endopterygota</taxon>
        <taxon>Hymenoptera</taxon>
        <taxon>Apocrita</taxon>
        <taxon>Ichneumonoidea</taxon>
        <taxon>Braconidae</taxon>
        <taxon>Microgastrinae</taxon>
        <taxon>Cotesia</taxon>
    </lineage>
</organism>
<proteinExistence type="predicted"/>
<dbReference type="Proteomes" id="UP000826195">
    <property type="component" value="Unassembled WGS sequence"/>
</dbReference>